<comment type="caution">
    <text evidence="1">The sequence shown here is derived from an EMBL/GenBank/DDBJ whole genome shotgun (WGS) entry which is preliminary data.</text>
</comment>
<feature type="non-terminal residue" evidence="1">
    <location>
        <position position="1"/>
    </location>
</feature>
<reference evidence="1" key="3">
    <citation type="submission" date="2023-05" db="EMBL/GenBank/DDBJ databases">
        <authorList>
            <person name="Smith C.H."/>
        </authorList>
    </citation>
    <scope>NUCLEOTIDE SEQUENCE</scope>
    <source>
        <strain evidence="1">CHS0354</strain>
        <tissue evidence="1">Mantle</tissue>
    </source>
</reference>
<dbReference type="Proteomes" id="UP001195483">
    <property type="component" value="Unassembled WGS sequence"/>
</dbReference>
<dbReference type="EMBL" id="JAEAOA010001597">
    <property type="protein sequence ID" value="KAK3588426.1"/>
    <property type="molecule type" value="Genomic_DNA"/>
</dbReference>
<organism evidence="1 2">
    <name type="scientific">Potamilus streckersoni</name>
    <dbReference type="NCBI Taxonomy" id="2493646"/>
    <lineage>
        <taxon>Eukaryota</taxon>
        <taxon>Metazoa</taxon>
        <taxon>Spiralia</taxon>
        <taxon>Lophotrochozoa</taxon>
        <taxon>Mollusca</taxon>
        <taxon>Bivalvia</taxon>
        <taxon>Autobranchia</taxon>
        <taxon>Heteroconchia</taxon>
        <taxon>Palaeoheterodonta</taxon>
        <taxon>Unionida</taxon>
        <taxon>Unionoidea</taxon>
        <taxon>Unionidae</taxon>
        <taxon>Ambleminae</taxon>
        <taxon>Lampsilini</taxon>
        <taxon>Potamilus</taxon>
    </lineage>
</organism>
<dbReference type="AlphaFoldDB" id="A0AAE0SAQ2"/>
<gene>
    <name evidence="1" type="ORF">CHS0354_026753</name>
</gene>
<sequence>SPIHVVLRDWFGSWAGPEFPEGYSKAKTSDHICCLIFPNIKSAMSSRGKGRRAADGVSHRIVSKYNYAFILFERCGRKDREE</sequence>
<proteinExistence type="predicted"/>
<reference evidence="1" key="1">
    <citation type="journal article" date="2021" name="Genome Biol. Evol.">
        <title>A High-Quality Reference Genome for a Parasitic Bivalve with Doubly Uniparental Inheritance (Bivalvia: Unionida).</title>
        <authorList>
            <person name="Smith C.H."/>
        </authorList>
    </citation>
    <scope>NUCLEOTIDE SEQUENCE</scope>
    <source>
        <strain evidence="1">CHS0354</strain>
    </source>
</reference>
<protein>
    <submittedName>
        <fullName evidence="1">Uncharacterized protein</fullName>
    </submittedName>
</protein>
<reference evidence="1" key="2">
    <citation type="journal article" date="2021" name="Genome Biol. Evol.">
        <title>Developing a high-quality reference genome for a parasitic bivalve with doubly uniparental inheritance (Bivalvia: Unionida).</title>
        <authorList>
            <person name="Smith C.H."/>
        </authorList>
    </citation>
    <scope>NUCLEOTIDE SEQUENCE</scope>
    <source>
        <strain evidence="1">CHS0354</strain>
        <tissue evidence="1">Mantle</tissue>
    </source>
</reference>
<name>A0AAE0SAQ2_9BIVA</name>
<keyword evidence="2" id="KW-1185">Reference proteome</keyword>
<evidence type="ECO:0000313" key="2">
    <source>
        <dbReference type="Proteomes" id="UP001195483"/>
    </source>
</evidence>
<accession>A0AAE0SAQ2</accession>
<evidence type="ECO:0000313" key="1">
    <source>
        <dbReference type="EMBL" id="KAK3588426.1"/>
    </source>
</evidence>